<protein>
    <recommendedName>
        <fullName evidence="12">TonB C-terminal domain-containing protein</fullName>
    </recommendedName>
</protein>
<comment type="similarity">
    <text evidence="2">Belongs to the TonB family.</text>
</comment>
<keyword evidence="8 11" id="KW-1133">Transmembrane helix</keyword>
<dbReference type="SUPFAM" id="SSF74653">
    <property type="entry name" value="TolA/TonB C-terminal domain"/>
    <property type="match status" value="1"/>
</dbReference>
<evidence type="ECO:0000256" key="2">
    <source>
        <dbReference type="ARBA" id="ARBA00006555"/>
    </source>
</evidence>
<keyword evidence="4" id="KW-1003">Cell membrane</keyword>
<dbReference type="Gene3D" id="3.30.1150.10">
    <property type="match status" value="1"/>
</dbReference>
<keyword evidence="9 11" id="KW-0472">Membrane</keyword>
<dbReference type="InterPro" id="IPR006260">
    <property type="entry name" value="TonB/TolA_C"/>
</dbReference>
<evidence type="ECO:0000256" key="5">
    <source>
        <dbReference type="ARBA" id="ARBA00022519"/>
    </source>
</evidence>
<evidence type="ECO:0000256" key="8">
    <source>
        <dbReference type="ARBA" id="ARBA00022989"/>
    </source>
</evidence>
<dbReference type="InterPro" id="IPR037682">
    <property type="entry name" value="TonB_C"/>
</dbReference>
<dbReference type="InterPro" id="IPR051045">
    <property type="entry name" value="TonB-dependent_transducer"/>
</dbReference>
<sequence>MSYHAKKSAGQRTTGIIIVVVFHVLLIYGLAAGLDREAVKNVIEILKADVKEEEIVKEELPPPPPPEVKPPPPDFVPPPMLDFVPDAPAPAAIQNVQRTEKKVEAPVNQTKAKPAGKGLSRPEYPAASIRLGEAGTTGLNLYIGEDGRVSDAQISSSSGSARLDEAAQKHAIRSWKFVPCMVGDKPVACWLPIKFTWKIEDAKN</sequence>
<dbReference type="EMBL" id="BMYZ01000003">
    <property type="protein sequence ID" value="GGY84067.1"/>
    <property type="molecule type" value="Genomic_DNA"/>
</dbReference>
<keyword evidence="7" id="KW-0653">Protein transport</keyword>
<accession>A0ABQ3BCM7</accession>
<reference evidence="14" key="1">
    <citation type="journal article" date="2019" name="Int. J. Syst. Evol. Microbiol.">
        <title>The Global Catalogue of Microorganisms (GCM) 10K type strain sequencing project: providing services to taxonomists for standard genome sequencing and annotation.</title>
        <authorList>
            <consortium name="The Broad Institute Genomics Platform"/>
            <consortium name="The Broad Institute Genome Sequencing Center for Infectious Disease"/>
            <person name="Wu L."/>
            <person name="Ma J."/>
        </authorList>
    </citation>
    <scope>NUCLEOTIDE SEQUENCE [LARGE SCALE GENOMIC DNA]</scope>
    <source>
        <strain evidence="14">KCTC 32239</strain>
    </source>
</reference>
<proteinExistence type="inferred from homology"/>
<evidence type="ECO:0000256" key="7">
    <source>
        <dbReference type="ARBA" id="ARBA00022927"/>
    </source>
</evidence>
<organism evidence="13 14">
    <name type="scientific">Cellvibrio zantedeschiae</name>
    <dbReference type="NCBI Taxonomy" id="1237077"/>
    <lineage>
        <taxon>Bacteria</taxon>
        <taxon>Pseudomonadati</taxon>
        <taxon>Pseudomonadota</taxon>
        <taxon>Gammaproteobacteria</taxon>
        <taxon>Cellvibrionales</taxon>
        <taxon>Cellvibrionaceae</taxon>
        <taxon>Cellvibrio</taxon>
    </lineage>
</organism>
<dbReference type="PROSITE" id="PS52015">
    <property type="entry name" value="TONB_CTD"/>
    <property type="match status" value="1"/>
</dbReference>
<feature type="domain" description="TonB C-terminal" evidence="12">
    <location>
        <begin position="109"/>
        <end position="204"/>
    </location>
</feature>
<evidence type="ECO:0000256" key="10">
    <source>
        <dbReference type="SAM" id="MobiDB-lite"/>
    </source>
</evidence>
<keyword evidence="6 11" id="KW-0812">Transmembrane</keyword>
<evidence type="ECO:0000256" key="3">
    <source>
        <dbReference type="ARBA" id="ARBA00022448"/>
    </source>
</evidence>
<feature type="transmembrane region" description="Helical" evidence="11">
    <location>
        <begin position="12"/>
        <end position="31"/>
    </location>
</feature>
<evidence type="ECO:0000256" key="6">
    <source>
        <dbReference type="ARBA" id="ARBA00022692"/>
    </source>
</evidence>
<dbReference type="Proteomes" id="UP000619761">
    <property type="component" value="Unassembled WGS sequence"/>
</dbReference>
<comment type="subcellular location">
    <subcellularLocation>
        <location evidence="1">Cell inner membrane</location>
        <topology evidence="1">Single-pass membrane protein</topology>
        <orientation evidence="1">Periplasmic side</orientation>
    </subcellularLocation>
</comment>
<dbReference type="Pfam" id="PF03544">
    <property type="entry name" value="TonB_C"/>
    <property type="match status" value="1"/>
</dbReference>
<keyword evidence="5" id="KW-0997">Cell inner membrane</keyword>
<comment type="caution">
    <text evidence="13">The sequence shown here is derived from an EMBL/GenBank/DDBJ whole genome shotgun (WGS) entry which is preliminary data.</text>
</comment>
<evidence type="ECO:0000256" key="11">
    <source>
        <dbReference type="SAM" id="Phobius"/>
    </source>
</evidence>
<dbReference type="PANTHER" id="PTHR33446:SF2">
    <property type="entry name" value="PROTEIN TONB"/>
    <property type="match status" value="1"/>
</dbReference>
<dbReference type="NCBIfam" id="TIGR01352">
    <property type="entry name" value="tonB_Cterm"/>
    <property type="match status" value="1"/>
</dbReference>
<evidence type="ECO:0000256" key="4">
    <source>
        <dbReference type="ARBA" id="ARBA00022475"/>
    </source>
</evidence>
<evidence type="ECO:0000256" key="1">
    <source>
        <dbReference type="ARBA" id="ARBA00004383"/>
    </source>
</evidence>
<gene>
    <name evidence="13" type="ORF">GCM10011613_31220</name>
</gene>
<keyword evidence="14" id="KW-1185">Reference proteome</keyword>
<dbReference type="RefSeq" id="WP_189420290.1">
    <property type="nucleotide sequence ID" value="NZ_BMYZ01000003.1"/>
</dbReference>
<dbReference type="PANTHER" id="PTHR33446">
    <property type="entry name" value="PROTEIN TONB-RELATED"/>
    <property type="match status" value="1"/>
</dbReference>
<evidence type="ECO:0000313" key="13">
    <source>
        <dbReference type="EMBL" id="GGY84067.1"/>
    </source>
</evidence>
<evidence type="ECO:0000313" key="14">
    <source>
        <dbReference type="Proteomes" id="UP000619761"/>
    </source>
</evidence>
<feature type="region of interest" description="Disordered" evidence="10">
    <location>
        <begin position="98"/>
        <end position="121"/>
    </location>
</feature>
<evidence type="ECO:0000256" key="9">
    <source>
        <dbReference type="ARBA" id="ARBA00023136"/>
    </source>
</evidence>
<name>A0ABQ3BCM7_9GAMM</name>
<evidence type="ECO:0000259" key="12">
    <source>
        <dbReference type="PROSITE" id="PS52015"/>
    </source>
</evidence>
<keyword evidence="3" id="KW-0813">Transport</keyword>